<organism evidence="2 3">
    <name type="scientific">Quercus suber</name>
    <name type="common">Cork oak</name>
    <dbReference type="NCBI Taxonomy" id="58331"/>
    <lineage>
        <taxon>Eukaryota</taxon>
        <taxon>Viridiplantae</taxon>
        <taxon>Streptophyta</taxon>
        <taxon>Embryophyta</taxon>
        <taxon>Tracheophyta</taxon>
        <taxon>Spermatophyta</taxon>
        <taxon>Magnoliopsida</taxon>
        <taxon>eudicotyledons</taxon>
        <taxon>Gunneridae</taxon>
        <taxon>Pentapetalae</taxon>
        <taxon>rosids</taxon>
        <taxon>fabids</taxon>
        <taxon>Fagales</taxon>
        <taxon>Fagaceae</taxon>
        <taxon>Quercus</taxon>
    </lineage>
</organism>
<dbReference type="AlphaFoldDB" id="A0AAW0LIC2"/>
<proteinExistence type="predicted"/>
<gene>
    <name evidence="2" type="ORF">CFP56_043469</name>
</gene>
<name>A0AAW0LIC2_QUESU</name>
<feature type="region of interest" description="Disordered" evidence="1">
    <location>
        <begin position="151"/>
        <end position="180"/>
    </location>
</feature>
<evidence type="ECO:0000313" key="2">
    <source>
        <dbReference type="EMBL" id="KAK7850915.1"/>
    </source>
</evidence>
<feature type="non-terminal residue" evidence="2">
    <location>
        <position position="1"/>
    </location>
</feature>
<feature type="compositionally biased region" description="Polar residues" evidence="1">
    <location>
        <begin position="170"/>
        <end position="180"/>
    </location>
</feature>
<protein>
    <submittedName>
        <fullName evidence="2">Uncharacterized protein</fullName>
    </submittedName>
</protein>
<evidence type="ECO:0000313" key="3">
    <source>
        <dbReference type="Proteomes" id="UP000237347"/>
    </source>
</evidence>
<dbReference type="EMBL" id="PKMF04000094">
    <property type="protein sequence ID" value="KAK7850915.1"/>
    <property type="molecule type" value="Genomic_DNA"/>
</dbReference>
<dbReference type="Proteomes" id="UP000237347">
    <property type="component" value="Unassembled WGS sequence"/>
</dbReference>
<comment type="caution">
    <text evidence="2">The sequence shown here is derived from an EMBL/GenBank/DDBJ whole genome shotgun (WGS) entry which is preliminary data.</text>
</comment>
<reference evidence="2 3" key="1">
    <citation type="journal article" date="2018" name="Sci. Data">
        <title>The draft genome sequence of cork oak.</title>
        <authorList>
            <person name="Ramos A.M."/>
            <person name="Usie A."/>
            <person name="Barbosa P."/>
            <person name="Barros P.M."/>
            <person name="Capote T."/>
            <person name="Chaves I."/>
            <person name="Simoes F."/>
            <person name="Abreu I."/>
            <person name="Carrasquinho I."/>
            <person name="Faro C."/>
            <person name="Guimaraes J.B."/>
            <person name="Mendonca D."/>
            <person name="Nobrega F."/>
            <person name="Rodrigues L."/>
            <person name="Saibo N.J.M."/>
            <person name="Varela M.C."/>
            <person name="Egas C."/>
            <person name="Matos J."/>
            <person name="Miguel C.M."/>
            <person name="Oliveira M.M."/>
            <person name="Ricardo C.P."/>
            <person name="Goncalves S."/>
        </authorList>
    </citation>
    <scope>NUCLEOTIDE SEQUENCE [LARGE SCALE GENOMIC DNA]</scope>
    <source>
        <strain evidence="3">cv. HL8</strain>
    </source>
</reference>
<evidence type="ECO:0000256" key="1">
    <source>
        <dbReference type="SAM" id="MobiDB-lite"/>
    </source>
</evidence>
<keyword evidence="3" id="KW-1185">Reference proteome</keyword>
<sequence>TSDSNATVSLSLSVAEENIRSPQSFRFREFEGIKKRRIAMVTAKGKFAAGLNRVGDDSRASKSVGVRNLKVYVESEAAKADADSNEGKSVIASKRANLTSVRGVNNMEKSKGKLINSASTNVRRKALADVSNAQGNSSRKAVPVGLKLTKSKSERTSLQRVSMGPGGRTINVSSRKSFTV</sequence>
<accession>A0AAW0LIC2</accession>